<evidence type="ECO:0000256" key="1">
    <source>
        <dbReference type="SAM" id="MobiDB-lite"/>
    </source>
</evidence>
<organism evidence="2 3">
    <name type="scientific">Intestinimonas butyriciproducens</name>
    <dbReference type="NCBI Taxonomy" id="1297617"/>
    <lineage>
        <taxon>Bacteria</taxon>
        <taxon>Bacillati</taxon>
        <taxon>Bacillota</taxon>
        <taxon>Clostridia</taxon>
        <taxon>Eubacteriales</taxon>
        <taxon>Intestinimonas</taxon>
    </lineage>
</organism>
<dbReference type="AlphaFoldDB" id="A0A0S2W0D4"/>
<proteinExistence type="predicted"/>
<feature type="region of interest" description="Disordered" evidence="1">
    <location>
        <begin position="1"/>
        <end position="21"/>
    </location>
</feature>
<reference evidence="2 3" key="1">
    <citation type="journal article" date="2015" name="Nat. Commun.">
        <title>Production of butyrate from lysine and the Amadori product fructoselysine by a human gut commensal.</title>
        <authorList>
            <person name="Bui T.P."/>
            <person name="Ritari J."/>
            <person name="Boeren S."/>
            <person name="de Waard P."/>
            <person name="Plugge C.M."/>
            <person name="de Vos W.M."/>
        </authorList>
    </citation>
    <scope>NUCLEOTIDE SEQUENCE [LARGE SCALE GENOMIC DNA]</scope>
    <source>
        <strain evidence="2 3">AF211</strain>
    </source>
</reference>
<name>A0A0S2W0D4_9FIRM</name>
<evidence type="ECO:0000313" key="3">
    <source>
        <dbReference type="Proteomes" id="UP000064844"/>
    </source>
</evidence>
<dbReference type="EMBL" id="CP011307">
    <property type="protein sequence ID" value="ALP92805.1"/>
    <property type="molecule type" value="Genomic_DNA"/>
</dbReference>
<sequence length="38" mass="3870">MPRGRKKGPPPGVKPGGANITVTSADGVTEFTFTLTLA</sequence>
<dbReference type="Proteomes" id="UP000064844">
    <property type="component" value="Chromosome"/>
</dbReference>
<protein>
    <submittedName>
        <fullName evidence="2">Uncharacterized protein</fullName>
    </submittedName>
</protein>
<keyword evidence="3" id="KW-1185">Reference proteome</keyword>
<reference evidence="3" key="2">
    <citation type="submission" date="2015-04" db="EMBL/GenBank/DDBJ databases">
        <title>A butyrogenic pathway from the amino acid lysine in a human gut commensal.</title>
        <authorList>
            <person name="de Vos W.M."/>
            <person name="Bui N.T.P."/>
            <person name="Plugge C.M."/>
            <person name="Ritari J."/>
        </authorList>
    </citation>
    <scope>NUCLEOTIDE SEQUENCE [LARGE SCALE GENOMIC DNA]</scope>
    <source>
        <strain evidence="3">AF211</strain>
    </source>
</reference>
<dbReference type="STRING" id="1297617.IB211_00410"/>
<evidence type="ECO:0000313" key="2">
    <source>
        <dbReference type="EMBL" id="ALP92805.1"/>
    </source>
</evidence>
<dbReference type="KEGG" id="ibu:IB211_00410"/>
<gene>
    <name evidence="2" type="ORF">IB211_00410</name>
</gene>
<accession>A0A0S2W0D4</accession>